<evidence type="ECO:0000256" key="1">
    <source>
        <dbReference type="ARBA" id="ARBA00001946"/>
    </source>
</evidence>
<dbReference type="EMBL" id="CP000557">
    <property type="protein sequence ID" value="ABO67311.1"/>
    <property type="molecule type" value="Genomic_DNA"/>
</dbReference>
<comment type="similarity">
    <text evidence="2">Belongs to the CRISPR-associated endoribonuclease Cas2 protein family.</text>
</comment>
<organism evidence="9 10">
    <name type="scientific">Geobacillus thermodenitrificans (strain NG80-2)</name>
    <dbReference type="NCBI Taxonomy" id="420246"/>
    <lineage>
        <taxon>Bacteria</taxon>
        <taxon>Bacillati</taxon>
        <taxon>Bacillota</taxon>
        <taxon>Bacilli</taxon>
        <taxon>Bacillales</taxon>
        <taxon>Anoxybacillaceae</taxon>
        <taxon>Geobacillus</taxon>
    </lineage>
</organism>
<dbReference type="AlphaFoldDB" id="A4IPQ7"/>
<evidence type="ECO:0000256" key="3">
    <source>
        <dbReference type="ARBA" id="ARBA00022722"/>
    </source>
</evidence>
<dbReference type="GO" id="GO:0043571">
    <property type="term" value="P:maintenance of CRISPR repeat elements"/>
    <property type="evidence" value="ECO:0007669"/>
    <property type="project" value="InterPro"/>
</dbReference>
<dbReference type="Gene3D" id="3.30.70.240">
    <property type="match status" value="1"/>
</dbReference>
<keyword evidence="4" id="KW-0479">Metal-binding</keyword>
<evidence type="ECO:0000313" key="9">
    <source>
        <dbReference type="EMBL" id="ABO67311.1"/>
    </source>
</evidence>
<dbReference type="GO" id="GO:0016787">
    <property type="term" value="F:hydrolase activity"/>
    <property type="evidence" value="ECO:0007669"/>
    <property type="project" value="UniProtKB-KW"/>
</dbReference>
<keyword evidence="5" id="KW-0255">Endonuclease</keyword>
<dbReference type="GO" id="GO:0051607">
    <property type="term" value="P:defense response to virus"/>
    <property type="evidence" value="ECO:0007669"/>
    <property type="project" value="UniProtKB-KW"/>
</dbReference>
<dbReference type="NCBIfam" id="TIGR01573">
    <property type="entry name" value="cas2"/>
    <property type="match status" value="1"/>
</dbReference>
<keyword evidence="3" id="KW-0540">Nuclease</keyword>
<dbReference type="InterPro" id="IPR019199">
    <property type="entry name" value="Virulence_VapD/CRISPR_Cas2"/>
</dbReference>
<dbReference type="RefSeq" id="WP_008880571.1">
    <property type="nucleotide sequence ID" value="NC_009328.1"/>
</dbReference>
<dbReference type="GO" id="GO:0046872">
    <property type="term" value="F:metal ion binding"/>
    <property type="evidence" value="ECO:0007669"/>
    <property type="project" value="UniProtKB-KW"/>
</dbReference>
<keyword evidence="7" id="KW-0460">Magnesium</keyword>
<dbReference type="PANTHER" id="PTHR34405:SF3">
    <property type="entry name" value="CRISPR-ASSOCIATED ENDORIBONUCLEASE CAS2 3"/>
    <property type="match status" value="1"/>
</dbReference>
<dbReference type="Proteomes" id="UP000001578">
    <property type="component" value="Chromosome"/>
</dbReference>
<dbReference type="InterPro" id="IPR021127">
    <property type="entry name" value="CRISPR_associated_Cas2"/>
</dbReference>
<dbReference type="SUPFAM" id="SSF143430">
    <property type="entry name" value="TTP0101/SSO1404-like"/>
    <property type="match status" value="1"/>
</dbReference>
<evidence type="ECO:0000313" key="10">
    <source>
        <dbReference type="Proteomes" id="UP000001578"/>
    </source>
</evidence>
<dbReference type="KEGG" id="gtn:GTNG_1956"/>
<accession>A4IPQ7</accession>
<dbReference type="CDD" id="cd09725">
    <property type="entry name" value="Cas2_I_II_III"/>
    <property type="match status" value="1"/>
</dbReference>
<name>A4IPQ7_GEOTN</name>
<sequence>MEDIKKRNKLAKWLLNAGIRVQKSVFEAYLTAKEAKEMVEGARPWIGEGDSLRVYELTVENYENKHVIGTSPVEQRDRVAGGFFPFCTPQNGRKNGRGVQVPFSFGFRNIALIDPCFGRLTILVSRIS</sequence>
<reference evidence="9 10" key="1">
    <citation type="journal article" date="2007" name="Proc. Natl. Acad. Sci. U.S.A.">
        <title>Genome and proteome of long-chain alkane degrading Geobacillus thermodenitrificans NG80-2 isolated from a deep-subsurface oil reservoir.</title>
        <authorList>
            <person name="Feng L."/>
            <person name="Wang W."/>
            <person name="Cheng J."/>
            <person name="Ren Y."/>
            <person name="Zhao G."/>
            <person name="Gao C."/>
            <person name="Tang Y."/>
            <person name="Liu X."/>
            <person name="Han W."/>
            <person name="Peng X."/>
            <person name="Liu R."/>
            <person name="Wang L."/>
        </authorList>
    </citation>
    <scope>NUCLEOTIDE SEQUENCE [LARGE SCALE GENOMIC DNA]</scope>
    <source>
        <strain evidence="9 10">NG80-2</strain>
    </source>
</reference>
<protein>
    <submittedName>
        <fullName evidence="9">Uncharacterized protein</fullName>
    </submittedName>
</protein>
<dbReference type="Pfam" id="PF09827">
    <property type="entry name" value="CRISPR_Cas2"/>
    <property type="match status" value="1"/>
</dbReference>
<comment type="cofactor">
    <cofactor evidence="1">
        <name>Mg(2+)</name>
        <dbReference type="ChEBI" id="CHEBI:18420"/>
    </cofactor>
</comment>
<dbReference type="HOGENOM" id="CLU_1956468_0_0_9"/>
<dbReference type="GO" id="GO:0004521">
    <property type="term" value="F:RNA endonuclease activity"/>
    <property type="evidence" value="ECO:0007669"/>
    <property type="project" value="InterPro"/>
</dbReference>
<proteinExistence type="inferred from homology"/>
<gene>
    <name evidence="9" type="ordered locus">GTNG_1956</name>
</gene>
<evidence type="ECO:0000256" key="2">
    <source>
        <dbReference type="ARBA" id="ARBA00009959"/>
    </source>
</evidence>
<evidence type="ECO:0000256" key="6">
    <source>
        <dbReference type="ARBA" id="ARBA00022801"/>
    </source>
</evidence>
<evidence type="ECO:0000256" key="8">
    <source>
        <dbReference type="ARBA" id="ARBA00023118"/>
    </source>
</evidence>
<evidence type="ECO:0000256" key="7">
    <source>
        <dbReference type="ARBA" id="ARBA00022842"/>
    </source>
</evidence>
<evidence type="ECO:0000256" key="4">
    <source>
        <dbReference type="ARBA" id="ARBA00022723"/>
    </source>
</evidence>
<keyword evidence="8" id="KW-0051">Antiviral defense</keyword>
<dbReference type="PANTHER" id="PTHR34405">
    <property type="entry name" value="CRISPR-ASSOCIATED ENDORIBONUCLEASE CAS2"/>
    <property type="match status" value="1"/>
</dbReference>
<keyword evidence="6" id="KW-0378">Hydrolase</keyword>
<evidence type="ECO:0000256" key="5">
    <source>
        <dbReference type="ARBA" id="ARBA00022759"/>
    </source>
</evidence>